<accession>A0ACD5U0T1</accession>
<reference evidence="1" key="2">
    <citation type="submission" date="2025-09" db="UniProtKB">
        <authorList>
            <consortium name="EnsemblPlants"/>
        </authorList>
    </citation>
    <scope>IDENTIFICATION</scope>
</reference>
<evidence type="ECO:0000313" key="2">
    <source>
        <dbReference type="Proteomes" id="UP001732700"/>
    </source>
</evidence>
<protein>
    <submittedName>
        <fullName evidence="1">Uncharacterized protein</fullName>
    </submittedName>
</protein>
<dbReference type="EnsemblPlants" id="AVESA.00010b.r2.1DG0156400.1">
    <property type="protein sequence ID" value="AVESA.00010b.r2.1DG0156400.1.CDS.1"/>
    <property type="gene ID" value="AVESA.00010b.r2.1DG0156400"/>
</dbReference>
<organism evidence="1 2">
    <name type="scientific">Avena sativa</name>
    <name type="common">Oat</name>
    <dbReference type="NCBI Taxonomy" id="4498"/>
    <lineage>
        <taxon>Eukaryota</taxon>
        <taxon>Viridiplantae</taxon>
        <taxon>Streptophyta</taxon>
        <taxon>Embryophyta</taxon>
        <taxon>Tracheophyta</taxon>
        <taxon>Spermatophyta</taxon>
        <taxon>Magnoliopsida</taxon>
        <taxon>Liliopsida</taxon>
        <taxon>Poales</taxon>
        <taxon>Poaceae</taxon>
        <taxon>BOP clade</taxon>
        <taxon>Pooideae</taxon>
        <taxon>Poodae</taxon>
        <taxon>Poeae</taxon>
        <taxon>Poeae Chloroplast Group 1 (Aveneae type)</taxon>
        <taxon>Aveninae</taxon>
        <taxon>Avena</taxon>
    </lineage>
</organism>
<name>A0ACD5U0T1_AVESA</name>
<reference evidence="1" key="1">
    <citation type="submission" date="2021-05" db="EMBL/GenBank/DDBJ databases">
        <authorList>
            <person name="Scholz U."/>
            <person name="Mascher M."/>
            <person name="Fiebig A."/>
        </authorList>
    </citation>
    <scope>NUCLEOTIDE SEQUENCE [LARGE SCALE GENOMIC DNA]</scope>
</reference>
<keyword evidence="2" id="KW-1185">Reference proteome</keyword>
<dbReference type="Proteomes" id="UP001732700">
    <property type="component" value="Chromosome 1D"/>
</dbReference>
<evidence type="ECO:0000313" key="1">
    <source>
        <dbReference type="EnsemblPlants" id="AVESA.00010b.r2.1DG0156400.1.CDS.1"/>
    </source>
</evidence>
<proteinExistence type="predicted"/>
<sequence>MWNNRSYCHAFVVELEGVLCAVLADPIGNSLDIWKLKHGEWGRAYIVHLEAWPDYSLGRNVVVPLAVDPNDGRMLLNTGKKLGLYDPVGRTIQNLCSLDQPITCSKGQQSAGEPNRMDGEIWPLVPMLYEENLGCYPRVAKTRWL</sequence>